<organism evidence="2 3">
    <name type="scientific">Hyunsoonleella jejuensis</name>
    <dbReference type="NCBI Taxonomy" id="419940"/>
    <lineage>
        <taxon>Bacteria</taxon>
        <taxon>Pseudomonadati</taxon>
        <taxon>Bacteroidota</taxon>
        <taxon>Flavobacteriia</taxon>
        <taxon>Flavobacteriales</taxon>
        <taxon>Flavobacteriaceae</taxon>
    </lineage>
</organism>
<dbReference type="AlphaFoldDB" id="A0A1H9JNI5"/>
<dbReference type="Proteomes" id="UP000198999">
    <property type="component" value="Unassembled WGS sequence"/>
</dbReference>
<evidence type="ECO:0000256" key="1">
    <source>
        <dbReference type="PROSITE-ProRule" id="PRU00339"/>
    </source>
</evidence>
<dbReference type="InterPro" id="IPR011990">
    <property type="entry name" value="TPR-like_helical_dom_sf"/>
</dbReference>
<keyword evidence="1" id="KW-0802">TPR repeat</keyword>
<dbReference type="Gene3D" id="1.25.40.10">
    <property type="entry name" value="Tetratricopeptide repeat domain"/>
    <property type="match status" value="2"/>
</dbReference>
<dbReference type="STRING" id="419940.SAMN05421824_2600"/>
<name>A0A1H9JNI5_9FLAO</name>
<feature type="repeat" description="TPR" evidence="1">
    <location>
        <begin position="39"/>
        <end position="72"/>
    </location>
</feature>
<dbReference type="SUPFAM" id="SSF48452">
    <property type="entry name" value="TPR-like"/>
    <property type="match status" value="1"/>
</dbReference>
<evidence type="ECO:0000313" key="3">
    <source>
        <dbReference type="Proteomes" id="UP000198999"/>
    </source>
</evidence>
<dbReference type="PANTHER" id="PTHR45588:SF1">
    <property type="entry name" value="WW DOMAIN-CONTAINING PROTEIN"/>
    <property type="match status" value="1"/>
</dbReference>
<dbReference type="PROSITE" id="PS51257">
    <property type="entry name" value="PROKAR_LIPOPROTEIN"/>
    <property type="match status" value="1"/>
</dbReference>
<dbReference type="PROSITE" id="PS50005">
    <property type="entry name" value="TPR"/>
    <property type="match status" value="1"/>
</dbReference>
<dbReference type="EMBL" id="FOFN01000003">
    <property type="protein sequence ID" value="SEQ88313.1"/>
    <property type="molecule type" value="Genomic_DNA"/>
</dbReference>
<sequence length="524" mass="60021">MKKLLCIICSILVFGCKSDKTKVDYLGIVNLDVTGHKDAIPMFEKGLLLLHSFEYDDAREAFKEAQKIDPNMPMAYWGEAMTYNHSLWRNQNYEEGFAAIQKTKYLNRLKDITPLENDLLKAAEVLYKPKTPKNHRDYDYMEYLQSLNEKYPDNHEVGAFYALSLLGSVSEGRNDSIYGLGAKIAEKILKENAKHPGALHYLIHSYDDANHAELAFEAANSYAKVAPDASHALHMPSHIFVALGMWDRVIASNIDSYEASINRMHEKGLDNDARGYHAYHWLEYGYLQKQELEKAEKMVWDMQKYCTETPSKRARGHLLFLKGTFLVETDNWNHDIANIDVDVSDLNVSLKAQNYFVNGMKAFKHKNEEELKTIIKDFDEELKKEALLVQNLSNGFSVCASVNRSMPDQTDLDESDVMKTQLNAMLSWLNNDIETTEALLKESVKLEDKLSYSYGPPFIKKPTKELYASFLVSQKRYYEAVAMYRSALKRGPKRLVALKGIKESAILMNDNNLLKEINRVLSDI</sequence>
<evidence type="ECO:0000313" key="2">
    <source>
        <dbReference type="EMBL" id="SEQ88313.1"/>
    </source>
</evidence>
<reference evidence="2 3" key="1">
    <citation type="submission" date="2016-10" db="EMBL/GenBank/DDBJ databases">
        <authorList>
            <person name="de Groot N.N."/>
        </authorList>
    </citation>
    <scope>NUCLEOTIDE SEQUENCE [LARGE SCALE GENOMIC DNA]</scope>
    <source>
        <strain evidence="2 3">DSM 21035</strain>
    </source>
</reference>
<accession>A0A1H9JNI5</accession>
<protein>
    <submittedName>
        <fullName evidence="2">Uncharacterized protein</fullName>
    </submittedName>
</protein>
<proteinExistence type="predicted"/>
<gene>
    <name evidence="2" type="ORF">SAMN05421824_2600</name>
</gene>
<dbReference type="RefSeq" id="WP_092580206.1">
    <property type="nucleotide sequence ID" value="NZ_FOFN01000003.1"/>
</dbReference>
<dbReference type="InterPro" id="IPR019734">
    <property type="entry name" value="TPR_rpt"/>
</dbReference>
<dbReference type="OrthoDB" id="9778494at2"/>
<dbReference type="PANTHER" id="PTHR45588">
    <property type="entry name" value="TPR DOMAIN-CONTAINING PROTEIN"/>
    <property type="match status" value="1"/>
</dbReference>
<keyword evidence="3" id="KW-1185">Reference proteome</keyword>